<dbReference type="Gene3D" id="1.10.840.10">
    <property type="entry name" value="Ras guanine-nucleotide exchange factors catalytic domain"/>
    <property type="match status" value="1"/>
</dbReference>
<dbReference type="InterPro" id="IPR036964">
    <property type="entry name" value="RASGEF_cat_dom_sf"/>
</dbReference>
<dbReference type="SUPFAM" id="SSF48366">
    <property type="entry name" value="Ras GEF"/>
    <property type="match status" value="1"/>
</dbReference>
<gene>
    <name evidence="6" type="ORF">EIN_092200</name>
</gene>
<protein>
    <submittedName>
        <fullName evidence="6">Ras guanine nucleotide exchange factor, slime mold, putative</fullName>
    </submittedName>
</protein>
<dbReference type="EMBL" id="KB206946">
    <property type="protein sequence ID" value="ELP86655.1"/>
    <property type="molecule type" value="Genomic_DNA"/>
</dbReference>
<dbReference type="PANTHER" id="PTHR23113:SF370">
    <property type="entry name" value="RAS GUANINE NUCLEOTIDE EXCHANGE FACTOR P"/>
    <property type="match status" value="1"/>
</dbReference>
<dbReference type="GO" id="GO:0005886">
    <property type="term" value="C:plasma membrane"/>
    <property type="evidence" value="ECO:0007669"/>
    <property type="project" value="TreeGrafter"/>
</dbReference>
<feature type="region of interest" description="Disordered" evidence="3">
    <location>
        <begin position="1"/>
        <end position="123"/>
    </location>
</feature>
<feature type="compositionally biased region" description="Polar residues" evidence="3">
    <location>
        <begin position="26"/>
        <end position="96"/>
    </location>
</feature>
<evidence type="ECO:0000259" key="4">
    <source>
        <dbReference type="PROSITE" id="PS50009"/>
    </source>
</evidence>
<dbReference type="GO" id="GO:0007265">
    <property type="term" value="P:Ras protein signal transduction"/>
    <property type="evidence" value="ECO:0007669"/>
    <property type="project" value="TreeGrafter"/>
</dbReference>
<dbReference type="KEGG" id="eiv:EIN_092200"/>
<keyword evidence="7" id="KW-1185">Reference proteome</keyword>
<evidence type="ECO:0000256" key="2">
    <source>
        <dbReference type="PROSITE-ProRule" id="PRU00168"/>
    </source>
</evidence>
<dbReference type="InterPro" id="IPR006594">
    <property type="entry name" value="LisH"/>
</dbReference>
<dbReference type="Pfam" id="PF00617">
    <property type="entry name" value="RasGEF"/>
    <property type="match status" value="1"/>
</dbReference>
<feature type="compositionally biased region" description="Polar residues" evidence="3">
    <location>
        <begin position="105"/>
        <end position="122"/>
    </location>
</feature>
<dbReference type="RefSeq" id="XP_004186001.1">
    <property type="nucleotide sequence ID" value="XM_004185953.1"/>
</dbReference>
<dbReference type="InterPro" id="IPR000651">
    <property type="entry name" value="Ras-like_Gua-exchang_fac_N"/>
</dbReference>
<feature type="domain" description="N-terminal Ras-GEF" evidence="5">
    <location>
        <begin position="326"/>
        <end position="456"/>
    </location>
</feature>
<dbReference type="GeneID" id="14885625"/>
<dbReference type="InterPro" id="IPR023578">
    <property type="entry name" value="Ras_GEF_dom_sf"/>
</dbReference>
<dbReference type="PROSITE" id="PS50896">
    <property type="entry name" value="LISH"/>
    <property type="match status" value="1"/>
</dbReference>
<dbReference type="Proteomes" id="UP000014680">
    <property type="component" value="Unassembled WGS sequence"/>
</dbReference>
<sequence length="759" mass="86301">MSVPSMPATMPTQPQEGVRIGRRSLKQSIISPNQPTAPRPSNLNQTTEVPQASTPQQQPKSSTPSLNPISSPTSSFNKMGSASYNTSSYKKGTHQSSIKEGEGSYTGSHDGSSHFSGTTQNPGIYPKIELQKVEDLLGALNDQNKYYFDMAEDPKVEKVEFKEKYSENDGKWREQIYKDVQTYQRVKETVYPLHRTIALVKELQPGVKKVKEKVTKENILEMILQHLHVKGYNTTRGVLETESGVKTPKHTLNKSVLLYTLFNAIHNSELVYDQIVEDKHYSAQSVNEHFTSIGLAALTHEADDSTKLYEDPDVKNMKTVGDVTLEDTNDKNMNLNSIVFRLTAVGPRAGVFVKAVGMFLTTITTPEKFFLKLMERLDVPEDFEPENGCDKNVYKSSVSSKVAAVIKTWIDLYAIYYETDEKKALVRLMEEHSKIVDGAVLNVMKGRIGILKKSIEDDHKTKGFNPMIKKNCIVFPLKKPEESSGQTKQLPDQSKLSTELFKQFFPKVRFLDIDDDVIVSQFTYMEAFIFYQIRPSEFFGQAWAKVKYRYKAQHILESTQMFNFISSFFVNLFLNTTVLEERIALAKKVLSIAIKAHAIKNYDLLYSLVGALGDSAVHRMKRTMEAVNQDPLWGQFEKLGMLFQKNYSGFRAEVKDIYSTPCIPFIGTYLTDYTFLDDGNPDMVGEKFNLDKKLRLYECINNVVRFEDTKYDIVAIPQIICYINNYYFSDGILTDEKLKYDKSLKTEPRVPKPTAPVAQ</sequence>
<dbReference type="InterPro" id="IPR001895">
    <property type="entry name" value="RASGEF_cat_dom"/>
</dbReference>
<name>A0A0A1U4M1_ENTIV</name>
<dbReference type="GO" id="GO:0005085">
    <property type="term" value="F:guanyl-nucleotide exchange factor activity"/>
    <property type="evidence" value="ECO:0007669"/>
    <property type="project" value="UniProtKB-KW"/>
</dbReference>
<dbReference type="OrthoDB" id="10254377at2759"/>
<feature type="domain" description="Ras-GEF" evidence="4">
    <location>
        <begin position="514"/>
        <end position="749"/>
    </location>
</feature>
<evidence type="ECO:0000313" key="6">
    <source>
        <dbReference type="EMBL" id="ELP86655.1"/>
    </source>
</evidence>
<organism evidence="6 7">
    <name type="scientific">Entamoeba invadens IP1</name>
    <dbReference type="NCBI Taxonomy" id="370355"/>
    <lineage>
        <taxon>Eukaryota</taxon>
        <taxon>Amoebozoa</taxon>
        <taxon>Evosea</taxon>
        <taxon>Archamoebae</taxon>
        <taxon>Mastigamoebida</taxon>
        <taxon>Entamoebidae</taxon>
        <taxon>Entamoeba</taxon>
    </lineage>
</organism>
<dbReference type="VEuPathDB" id="AmoebaDB:EIN_092200"/>
<dbReference type="SMART" id="SM00147">
    <property type="entry name" value="RasGEF"/>
    <property type="match status" value="1"/>
</dbReference>
<dbReference type="AlphaFoldDB" id="A0A0A1U4M1"/>
<dbReference type="PROSITE" id="PS50212">
    <property type="entry name" value="RASGEF_NTER"/>
    <property type="match status" value="1"/>
</dbReference>
<reference evidence="6 7" key="1">
    <citation type="submission" date="2012-10" db="EMBL/GenBank/DDBJ databases">
        <authorList>
            <person name="Zafar N."/>
            <person name="Inman J."/>
            <person name="Hall N."/>
            <person name="Lorenzi H."/>
            <person name="Caler E."/>
        </authorList>
    </citation>
    <scope>NUCLEOTIDE SEQUENCE [LARGE SCALE GENOMIC DNA]</scope>
    <source>
        <strain evidence="6 7">IP1</strain>
    </source>
</reference>
<dbReference type="InterPro" id="IPR008937">
    <property type="entry name" value="Ras-like_GEF"/>
</dbReference>
<dbReference type="PANTHER" id="PTHR23113">
    <property type="entry name" value="GUANINE NUCLEOTIDE EXCHANGE FACTOR"/>
    <property type="match status" value="1"/>
</dbReference>
<dbReference type="OMA" id="VIRTWIK"/>
<proteinExistence type="predicted"/>
<keyword evidence="1 2" id="KW-0344">Guanine-nucleotide releasing factor</keyword>
<dbReference type="PROSITE" id="PS50009">
    <property type="entry name" value="RASGEF_CAT"/>
    <property type="match status" value="1"/>
</dbReference>
<dbReference type="Gene3D" id="1.20.870.10">
    <property type="entry name" value="Son of sevenless (SoS) protein Chain: S domain 1"/>
    <property type="match status" value="1"/>
</dbReference>
<evidence type="ECO:0000256" key="3">
    <source>
        <dbReference type="SAM" id="MobiDB-lite"/>
    </source>
</evidence>
<evidence type="ECO:0000259" key="5">
    <source>
        <dbReference type="PROSITE" id="PS50212"/>
    </source>
</evidence>
<evidence type="ECO:0000313" key="7">
    <source>
        <dbReference type="Proteomes" id="UP000014680"/>
    </source>
</evidence>
<evidence type="ECO:0000256" key="1">
    <source>
        <dbReference type="ARBA" id="ARBA00022658"/>
    </source>
</evidence>
<accession>A0A0A1U4M1</accession>